<feature type="compositionally biased region" description="Acidic residues" evidence="1">
    <location>
        <begin position="89"/>
        <end position="102"/>
    </location>
</feature>
<gene>
    <name evidence="2" type="ORF">KSP40_PGU004536</name>
</gene>
<comment type="caution">
    <text evidence="2">The sequence shown here is derived from an EMBL/GenBank/DDBJ whole genome shotgun (WGS) entry which is preliminary data.</text>
</comment>
<protein>
    <submittedName>
        <fullName evidence="2">Uncharacterized protein</fullName>
    </submittedName>
</protein>
<feature type="region of interest" description="Disordered" evidence="1">
    <location>
        <begin position="28"/>
        <end position="109"/>
    </location>
</feature>
<evidence type="ECO:0000313" key="2">
    <source>
        <dbReference type="EMBL" id="KAK8967510.1"/>
    </source>
</evidence>
<feature type="compositionally biased region" description="Basic and acidic residues" evidence="1">
    <location>
        <begin position="47"/>
        <end position="59"/>
    </location>
</feature>
<evidence type="ECO:0000256" key="1">
    <source>
        <dbReference type="SAM" id="MobiDB-lite"/>
    </source>
</evidence>
<dbReference type="Proteomes" id="UP001412067">
    <property type="component" value="Unassembled WGS sequence"/>
</dbReference>
<proteinExistence type="predicted"/>
<sequence>MKRFYTEESIGEAEIKKVHMSDSIITKGYNVETIPKESSGGTKKHSSTRDRIPNAERKAPAPASKLGTGKAPRGKNQEKKARRSYTCEAGEDANETEEEEAEFGQTRSG</sequence>
<keyword evidence="3" id="KW-1185">Reference proteome</keyword>
<name>A0ABR2MTI1_9ASPA</name>
<evidence type="ECO:0000313" key="3">
    <source>
        <dbReference type="Proteomes" id="UP001412067"/>
    </source>
</evidence>
<organism evidence="2 3">
    <name type="scientific">Platanthera guangdongensis</name>
    <dbReference type="NCBI Taxonomy" id="2320717"/>
    <lineage>
        <taxon>Eukaryota</taxon>
        <taxon>Viridiplantae</taxon>
        <taxon>Streptophyta</taxon>
        <taxon>Embryophyta</taxon>
        <taxon>Tracheophyta</taxon>
        <taxon>Spermatophyta</taxon>
        <taxon>Magnoliopsida</taxon>
        <taxon>Liliopsida</taxon>
        <taxon>Asparagales</taxon>
        <taxon>Orchidaceae</taxon>
        <taxon>Orchidoideae</taxon>
        <taxon>Orchideae</taxon>
        <taxon>Orchidinae</taxon>
        <taxon>Platanthera</taxon>
    </lineage>
</organism>
<dbReference type="EMBL" id="JBBWWR010000005">
    <property type="protein sequence ID" value="KAK8967510.1"/>
    <property type="molecule type" value="Genomic_DNA"/>
</dbReference>
<reference evidence="2 3" key="1">
    <citation type="journal article" date="2022" name="Nat. Plants">
        <title>Genomes of leafy and leafless Platanthera orchids illuminate the evolution of mycoheterotrophy.</title>
        <authorList>
            <person name="Li M.H."/>
            <person name="Liu K.W."/>
            <person name="Li Z."/>
            <person name="Lu H.C."/>
            <person name="Ye Q.L."/>
            <person name="Zhang D."/>
            <person name="Wang J.Y."/>
            <person name="Li Y.F."/>
            <person name="Zhong Z.M."/>
            <person name="Liu X."/>
            <person name="Yu X."/>
            <person name="Liu D.K."/>
            <person name="Tu X.D."/>
            <person name="Liu B."/>
            <person name="Hao Y."/>
            <person name="Liao X.Y."/>
            <person name="Jiang Y.T."/>
            <person name="Sun W.H."/>
            <person name="Chen J."/>
            <person name="Chen Y.Q."/>
            <person name="Ai Y."/>
            <person name="Zhai J.W."/>
            <person name="Wu S.S."/>
            <person name="Zhou Z."/>
            <person name="Hsiao Y.Y."/>
            <person name="Wu W.L."/>
            <person name="Chen Y.Y."/>
            <person name="Lin Y.F."/>
            <person name="Hsu J.L."/>
            <person name="Li C.Y."/>
            <person name="Wang Z.W."/>
            <person name="Zhao X."/>
            <person name="Zhong W.Y."/>
            <person name="Ma X.K."/>
            <person name="Ma L."/>
            <person name="Huang J."/>
            <person name="Chen G.Z."/>
            <person name="Huang M.Z."/>
            <person name="Huang L."/>
            <person name="Peng D.H."/>
            <person name="Luo Y.B."/>
            <person name="Zou S.Q."/>
            <person name="Chen S.P."/>
            <person name="Lan S."/>
            <person name="Tsai W.C."/>
            <person name="Van de Peer Y."/>
            <person name="Liu Z.J."/>
        </authorList>
    </citation>
    <scope>NUCLEOTIDE SEQUENCE [LARGE SCALE GENOMIC DNA]</scope>
    <source>
        <strain evidence="2">Lor288</strain>
    </source>
</reference>
<accession>A0ABR2MTI1</accession>